<dbReference type="Pfam" id="PF13520">
    <property type="entry name" value="AA_permease_2"/>
    <property type="match status" value="1"/>
</dbReference>
<feature type="transmembrane region" description="Helical" evidence="5">
    <location>
        <begin position="91"/>
        <end position="112"/>
    </location>
</feature>
<keyword evidence="7" id="KW-1185">Reference proteome</keyword>
<keyword evidence="3 5" id="KW-1133">Transmembrane helix</keyword>
<evidence type="ECO:0000256" key="4">
    <source>
        <dbReference type="ARBA" id="ARBA00023136"/>
    </source>
</evidence>
<dbReference type="InterPro" id="IPR050598">
    <property type="entry name" value="AminoAcid_Transporter"/>
</dbReference>
<evidence type="ECO:0000313" key="6">
    <source>
        <dbReference type="EMBL" id="KRN78398.1"/>
    </source>
</evidence>
<name>A0A0R2JMH6_9LACO</name>
<evidence type="ECO:0000256" key="1">
    <source>
        <dbReference type="ARBA" id="ARBA00004141"/>
    </source>
</evidence>
<evidence type="ECO:0000313" key="7">
    <source>
        <dbReference type="Proteomes" id="UP000051565"/>
    </source>
</evidence>
<evidence type="ECO:0000256" key="5">
    <source>
        <dbReference type="SAM" id="Phobius"/>
    </source>
</evidence>
<dbReference type="PATRIC" id="fig|1122148.6.peg.1195"/>
<comment type="subcellular location">
    <subcellularLocation>
        <location evidence="1">Membrane</location>
        <topology evidence="1">Multi-pass membrane protein</topology>
    </subcellularLocation>
</comment>
<keyword evidence="4 5" id="KW-0472">Membrane</keyword>
<dbReference type="Gene3D" id="1.20.1740.10">
    <property type="entry name" value="Amino acid/polyamine transporter I"/>
    <property type="match status" value="1"/>
</dbReference>
<feature type="transmembrane region" description="Helical" evidence="5">
    <location>
        <begin position="190"/>
        <end position="212"/>
    </location>
</feature>
<organism evidence="6 7">
    <name type="scientific">Fructilactobacillus lindneri DSM 20690 = JCM 11027</name>
    <dbReference type="NCBI Taxonomy" id="1122148"/>
    <lineage>
        <taxon>Bacteria</taxon>
        <taxon>Bacillati</taxon>
        <taxon>Bacillota</taxon>
        <taxon>Bacilli</taxon>
        <taxon>Lactobacillales</taxon>
        <taxon>Lactobacillaceae</taxon>
        <taxon>Fructilactobacillus</taxon>
    </lineage>
</organism>
<gene>
    <name evidence="6" type="ORF">IV52_GL001168</name>
</gene>
<dbReference type="EMBL" id="JQBT01000034">
    <property type="protein sequence ID" value="KRN78398.1"/>
    <property type="molecule type" value="Genomic_DNA"/>
</dbReference>
<protein>
    <recommendedName>
        <fullName evidence="8">Amino acid permease</fullName>
    </recommendedName>
</protein>
<dbReference type="AlphaFoldDB" id="A0A0R2JMH6"/>
<dbReference type="InterPro" id="IPR002293">
    <property type="entry name" value="AA/rel_permease1"/>
</dbReference>
<dbReference type="PANTHER" id="PTHR11785">
    <property type="entry name" value="AMINO ACID TRANSPORTER"/>
    <property type="match status" value="1"/>
</dbReference>
<keyword evidence="2 5" id="KW-0812">Transmembrane</keyword>
<feature type="transmembrane region" description="Helical" evidence="5">
    <location>
        <begin position="157"/>
        <end position="178"/>
    </location>
</feature>
<dbReference type="GO" id="GO:0015179">
    <property type="term" value="F:L-amino acid transmembrane transporter activity"/>
    <property type="evidence" value="ECO:0007669"/>
    <property type="project" value="TreeGrafter"/>
</dbReference>
<evidence type="ECO:0000256" key="3">
    <source>
        <dbReference type="ARBA" id="ARBA00022989"/>
    </source>
</evidence>
<sequence length="233" mass="24435">MAEQKLKRTIGPFSALALVMGTVIGGGVFFKTASVVNATHSVSLTLLAWVVAGVLTICGGLTVAELGAAIPETGGSVQYMRHTYGPLSGFLLGWAEMLIYVPANMAALAIIFGTQVTTLLHLNMALAVPIAIAVVIFITALNTMGAKVGGTVQSISLIFKLIPIFLIVVVGLIIPGHVDVTFVPIAPTNHANLLTAFSGGLLATMFAYEGWINIGDIAGEMKNPKKISLKLWY</sequence>
<feature type="transmembrane region" description="Helical" evidence="5">
    <location>
        <begin position="124"/>
        <end position="145"/>
    </location>
</feature>
<feature type="transmembrane region" description="Helical" evidence="5">
    <location>
        <begin position="46"/>
        <end position="70"/>
    </location>
</feature>
<reference evidence="6 7" key="1">
    <citation type="journal article" date="2015" name="Genome Announc.">
        <title>Expanding the biotechnology potential of lactobacilli through comparative genomics of 213 strains and associated genera.</title>
        <authorList>
            <person name="Sun Z."/>
            <person name="Harris H.M."/>
            <person name="McCann A."/>
            <person name="Guo C."/>
            <person name="Argimon S."/>
            <person name="Zhang W."/>
            <person name="Yang X."/>
            <person name="Jeffery I.B."/>
            <person name="Cooney J.C."/>
            <person name="Kagawa T.F."/>
            <person name="Liu W."/>
            <person name="Song Y."/>
            <person name="Salvetti E."/>
            <person name="Wrobel A."/>
            <person name="Rasinkangas P."/>
            <person name="Parkhill J."/>
            <person name="Rea M.C."/>
            <person name="O'Sullivan O."/>
            <person name="Ritari J."/>
            <person name="Douillard F.P."/>
            <person name="Paul Ross R."/>
            <person name="Yang R."/>
            <person name="Briner A.E."/>
            <person name="Felis G.E."/>
            <person name="de Vos W.M."/>
            <person name="Barrangou R."/>
            <person name="Klaenhammer T.R."/>
            <person name="Caufield P.W."/>
            <person name="Cui Y."/>
            <person name="Zhang H."/>
            <person name="O'Toole P.W."/>
        </authorList>
    </citation>
    <scope>NUCLEOTIDE SEQUENCE [LARGE SCALE GENOMIC DNA]</scope>
    <source>
        <strain evidence="6 7">DSM 20690</strain>
    </source>
</reference>
<dbReference type="PANTHER" id="PTHR11785:SF512">
    <property type="entry name" value="SOBREMESA, ISOFORM B"/>
    <property type="match status" value="1"/>
</dbReference>
<comment type="caution">
    <text evidence="6">The sequence shown here is derived from an EMBL/GenBank/DDBJ whole genome shotgun (WGS) entry which is preliminary data.</text>
</comment>
<accession>A0A0R2JMH6</accession>
<dbReference type="GO" id="GO:0016020">
    <property type="term" value="C:membrane"/>
    <property type="evidence" value="ECO:0007669"/>
    <property type="project" value="UniProtKB-SubCell"/>
</dbReference>
<proteinExistence type="predicted"/>
<evidence type="ECO:0000256" key="2">
    <source>
        <dbReference type="ARBA" id="ARBA00022692"/>
    </source>
</evidence>
<evidence type="ECO:0008006" key="8">
    <source>
        <dbReference type="Google" id="ProtNLM"/>
    </source>
</evidence>
<feature type="transmembrane region" description="Helical" evidence="5">
    <location>
        <begin position="12"/>
        <end position="34"/>
    </location>
</feature>
<dbReference type="Proteomes" id="UP000051565">
    <property type="component" value="Unassembled WGS sequence"/>
</dbReference>